<evidence type="ECO:0000313" key="2">
    <source>
        <dbReference type="Proteomes" id="UP001451571"/>
    </source>
</evidence>
<dbReference type="Proteomes" id="UP001451571">
    <property type="component" value="Chromosome"/>
</dbReference>
<gene>
    <name evidence="1" type="ORF">V6984_05310</name>
</gene>
<proteinExistence type="predicted"/>
<name>A0ABZ3EY55_9FIRM</name>
<sequence length="209" mass="23548">MNPWEEIDLTDYEKHMSLASVKQLQALNEMMKAQFYRYQVSDIMILGIAGGNGLEHIDAQRIKRVYGVDINKEYLAECLHRYPDLSGIFSPLCVDLLSDGITLPHCDLIVANLLIEYIGYDRFLHVAVEAGAPYVSCIIQVNVDEGFVSDSPYLHSFDGIARVHHEIEEERLNAAMQSIGYGKIYGGEYLLPNGKKLVCADYELIGRSE</sequence>
<keyword evidence="2" id="KW-1185">Reference proteome</keyword>
<evidence type="ECO:0000313" key="1">
    <source>
        <dbReference type="EMBL" id="XAH75183.1"/>
    </source>
</evidence>
<dbReference type="EMBL" id="CP146256">
    <property type="protein sequence ID" value="XAH75183.1"/>
    <property type="molecule type" value="Genomic_DNA"/>
</dbReference>
<reference evidence="1 2" key="1">
    <citation type="submission" date="2024-02" db="EMBL/GenBank/DDBJ databases">
        <title>Bacterial strain from lacustrine sediment.</title>
        <authorList>
            <person name="Petit C."/>
            <person name="Fadhlaoui K."/>
        </authorList>
    </citation>
    <scope>NUCLEOTIDE SEQUENCE [LARGE SCALE GENOMIC DNA]</scope>
    <source>
        <strain evidence="1 2">IPX-CK</strain>
    </source>
</reference>
<dbReference type="InterPro" id="IPR029063">
    <property type="entry name" value="SAM-dependent_MTases_sf"/>
</dbReference>
<dbReference type="RefSeq" id="WP_342758746.1">
    <property type="nucleotide sequence ID" value="NZ_CP146256.1"/>
</dbReference>
<dbReference type="Gene3D" id="3.40.50.150">
    <property type="entry name" value="Vaccinia Virus protein VP39"/>
    <property type="match status" value="1"/>
</dbReference>
<keyword evidence="1" id="KW-0489">Methyltransferase</keyword>
<protein>
    <submittedName>
        <fullName evidence="1">Methyltransferase type 11</fullName>
    </submittedName>
</protein>
<dbReference type="SUPFAM" id="SSF53335">
    <property type="entry name" value="S-adenosyl-L-methionine-dependent methyltransferases"/>
    <property type="match status" value="1"/>
</dbReference>
<dbReference type="GO" id="GO:0032259">
    <property type="term" value="P:methylation"/>
    <property type="evidence" value="ECO:0007669"/>
    <property type="project" value="UniProtKB-KW"/>
</dbReference>
<keyword evidence="1" id="KW-0808">Transferase</keyword>
<accession>A0ABZ3EY55</accession>
<organism evidence="1 2">
    <name type="scientific">Kineothrix sedimenti</name>
    <dbReference type="NCBI Taxonomy" id="3123317"/>
    <lineage>
        <taxon>Bacteria</taxon>
        <taxon>Bacillati</taxon>
        <taxon>Bacillota</taxon>
        <taxon>Clostridia</taxon>
        <taxon>Lachnospirales</taxon>
        <taxon>Lachnospiraceae</taxon>
        <taxon>Kineothrix</taxon>
    </lineage>
</organism>
<dbReference type="GO" id="GO:0008168">
    <property type="term" value="F:methyltransferase activity"/>
    <property type="evidence" value="ECO:0007669"/>
    <property type="project" value="UniProtKB-KW"/>
</dbReference>